<keyword evidence="2" id="KW-1185">Reference proteome</keyword>
<sequence length="196" mass="22515">MSQESLTFKDVAVGFTQKEWQQLDSAQRSLYRDVMLENYSHLVSVGCVVSKPAVISRLEEGKEPWMEEEEMCRWGFPDEVGHVDTQVDRQQEHQDKALGQVAVLDKKKWTETGLRECNVPEKQSHQNTNLVLSRQQGRTCDSCGKTLKHDVDFTPNAYLARRRFKYDAHGNLFSILSLKLHILEGIHVNVTSVEKL</sequence>
<dbReference type="PANTHER" id="PTHR23232:SF165">
    <property type="entry name" value="KRAB DOMAIN-CONTAINING PROTEIN"/>
    <property type="match status" value="1"/>
</dbReference>
<dbReference type="InterPro" id="IPR001909">
    <property type="entry name" value="KRAB"/>
</dbReference>
<dbReference type="GeneID" id="103606784"/>
<protein>
    <recommendedName>
        <fullName evidence="1">KRAB domain-containing protein</fullName>
    </recommendedName>
</protein>
<dbReference type="RefSeq" id="XP_008589553.1">
    <property type="nucleotide sequence ID" value="XM_008591331.1"/>
</dbReference>
<feature type="domain" description="KRAB" evidence="1">
    <location>
        <begin position="6"/>
        <end position="77"/>
    </location>
</feature>
<dbReference type="InterPro" id="IPR050169">
    <property type="entry name" value="Krueppel_C2H2_ZnF"/>
</dbReference>
<organism evidence="2 3">
    <name type="scientific">Galeopterus variegatus</name>
    <name type="common">Malayan flying lemur</name>
    <name type="synonym">Cynocephalus variegatus</name>
    <dbReference type="NCBI Taxonomy" id="482537"/>
    <lineage>
        <taxon>Eukaryota</taxon>
        <taxon>Metazoa</taxon>
        <taxon>Chordata</taxon>
        <taxon>Craniata</taxon>
        <taxon>Vertebrata</taxon>
        <taxon>Euteleostomi</taxon>
        <taxon>Mammalia</taxon>
        <taxon>Eutheria</taxon>
        <taxon>Euarchontoglires</taxon>
        <taxon>Dermoptera</taxon>
        <taxon>Cynocephalidae</taxon>
        <taxon>Galeopterus</taxon>
    </lineage>
</organism>
<evidence type="ECO:0000313" key="3">
    <source>
        <dbReference type="RefSeq" id="XP_008589553.1"/>
    </source>
</evidence>
<dbReference type="SMART" id="SM00349">
    <property type="entry name" value="KRAB"/>
    <property type="match status" value="1"/>
</dbReference>
<gene>
    <name evidence="3" type="primary">LOC103606784</name>
</gene>
<name>A0ABM0S9L2_GALVR</name>
<dbReference type="SUPFAM" id="SSF109640">
    <property type="entry name" value="KRAB domain (Kruppel-associated box)"/>
    <property type="match status" value="1"/>
</dbReference>
<dbReference type="Gene3D" id="6.10.140.140">
    <property type="match status" value="1"/>
</dbReference>
<evidence type="ECO:0000259" key="1">
    <source>
        <dbReference type="PROSITE" id="PS50805"/>
    </source>
</evidence>
<reference evidence="3" key="1">
    <citation type="submission" date="2025-08" db="UniProtKB">
        <authorList>
            <consortium name="RefSeq"/>
        </authorList>
    </citation>
    <scope>IDENTIFICATION</scope>
</reference>
<dbReference type="CDD" id="cd07765">
    <property type="entry name" value="KRAB_A-box"/>
    <property type="match status" value="1"/>
</dbReference>
<dbReference type="Proteomes" id="UP000694923">
    <property type="component" value="Unplaced"/>
</dbReference>
<proteinExistence type="predicted"/>
<accession>A0ABM0S9L2</accession>
<dbReference type="PROSITE" id="PS50805">
    <property type="entry name" value="KRAB"/>
    <property type="match status" value="1"/>
</dbReference>
<dbReference type="InterPro" id="IPR036051">
    <property type="entry name" value="KRAB_dom_sf"/>
</dbReference>
<dbReference type="Pfam" id="PF01352">
    <property type="entry name" value="KRAB"/>
    <property type="match status" value="1"/>
</dbReference>
<evidence type="ECO:0000313" key="2">
    <source>
        <dbReference type="Proteomes" id="UP000694923"/>
    </source>
</evidence>
<dbReference type="PANTHER" id="PTHR23232">
    <property type="entry name" value="KRAB DOMAIN C2H2 ZINC FINGER"/>
    <property type="match status" value="1"/>
</dbReference>